<dbReference type="InterPro" id="IPR009951">
    <property type="entry name" value="Host-nuc_inhib_Gam"/>
</dbReference>
<evidence type="ECO:0000313" key="2">
    <source>
        <dbReference type="Proteomes" id="UP000321794"/>
    </source>
</evidence>
<keyword evidence="2" id="KW-1185">Reference proteome</keyword>
<gene>
    <name evidence="1" type="ORF">LZY01_23730</name>
</gene>
<evidence type="ECO:0008006" key="3">
    <source>
        <dbReference type="Google" id="ProtNLM"/>
    </source>
</evidence>
<dbReference type="SUPFAM" id="SSF161266">
    <property type="entry name" value="Gam-like"/>
    <property type="match status" value="1"/>
</dbReference>
<reference evidence="1 2" key="1">
    <citation type="submission" date="2019-07" db="EMBL/GenBank/DDBJ databases">
        <title>Whole genome shotgun sequence of Lactobacillus zymae NBRC 107157.</title>
        <authorList>
            <person name="Hosoyama A."/>
            <person name="Uohara A."/>
            <person name="Ohji S."/>
            <person name="Ichikawa N."/>
        </authorList>
    </citation>
    <scope>NUCLEOTIDE SEQUENCE [LARGE SCALE GENOMIC DNA]</scope>
    <source>
        <strain evidence="1 2">NBRC 107157</strain>
    </source>
</reference>
<proteinExistence type="predicted"/>
<dbReference type="RefSeq" id="WP_057733929.1">
    <property type="nucleotide sequence ID" value="NZ_BJZK01000042.1"/>
</dbReference>
<protein>
    <recommendedName>
        <fullName evidence="3">Phage protein</fullName>
    </recommendedName>
</protein>
<dbReference type="EMBL" id="BJZK01000042">
    <property type="protein sequence ID" value="GEO73205.1"/>
    <property type="molecule type" value="Genomic_DNA"/>
</dbReference>
<dbReference type="Pfam" id="PF07352">
    <property type="entry name" value="Phage_Mu_Gam"/>
    <property type="match status" value="1"/>
</dbReference>
<name>A0ABQ0WZZ6_9LACO</name>
<dbReference type="Proteomes" id="UP000321794">
    <property type="component" value="Unassembled WGS sequence"/>
</dbReference>
<accession>A0ABQ0WZZ6</accession>
<sequence length="179" mass="20132">MDALEKNDLDQVEDTKPSFKITDLSSATWAMRKYRALVAADNDVKGVAQEQINSIEEWRDKKLELNKESRGFFENLLGDYLAELRRDDPKARIETPFGTVSTRKKAAGVTWSDSTVVQSLKQQGLDDLIRVKEEPDKTAIKKRFHFVGGRYVNDDGQLLAGATEREATVSLVVKPTKGD</sequence>
<evidence type="ECO:0000313" key="1">
    <source>
        <dbReference type="EMBL" id="GEO73205.1"/>
    </source>
</evidence>
<comment type="caution">
    <text evidence="1">The sequence shown here is derived from an EMBL/GenBank/DDBJ whole genome shotgun (WGS) entry which is preliminary data.</text>
</comment>
<organism evidence="1 2">
    <name type="scientific">Levilactobacillus zymae</name>
    <dbReference type="NCBI Taxonomy" id="267363"/>
    <lineage>
        <taxon>Bacteria</taxon>
        <taxon>Bacillati</taxon>
        <taxon>Bacillota</taxon>
        <taxon>Bacilli</taxon>
        <taxon>Lactobacillales</taxon>
        <taxon>Lactobacillaceae</taxon>
        <taxon>Levilactobacillus</taxon>
    </lineage>
</organism>